<reference evidence="3" key="1">
    <citation type="journal article" date="2019" name="Int. J. Syst. Evol. Microbiol.">
        <title>The Global Catalogue of Microorganisms (GCM) 10K type strain sequencing project: providing services to taxonomists for standard genome sequencing and annotation.</title>
        <authorList>
            <consortium name="The Broad Institute Genomics Platform"/>
            <consortium name="The Broad Institute Genome Sequencing Center for Infectious Disease"/>
            <person name="Wu L."/>
            <person name="Ma J."/>
        </authorList>
    </citation>
    <scope>NUCLEOTIDE SEQUENCE [LARGE SCALE GENOMIC DNA]</scope>
    <source>
        <strain evidence="3">JCM 18298</strain>
    </source>
</reference>
<comment type="caution">
    <text evidence="2">The sequence shown here is derived from an EMBL/GenBank/DDBJ whole genome shotgun (WGS) entry which is preliminary data.</text>
</comment>
<keyword evidence="3" id="KW-1185">Reference proteome</keyword>
<feature type="transmembrane region" description="Helical" evidence="1">
    <location>
        <begin position="114"/>
        <end position="133"/>
    </location>
</feature>
<feature type="transmembrane region" description="Helical" evidence="1">
    <location>
        <begin position="83"/>
        <end position="102"/>
    </location>
</feature>
<gene>
    <name evidence="2" type="ORF">GCM10023318_58840</name>
</gene>
<dbReference type="EMBL" id="BAABJM010000009">
    <property type="protein sequence ID" value="GAA5068483.1"/>
    <property type="molecule type" value="Genomic_DNA"/>
</dbReference>
<evidence type="ECO:0000313" key="2">
    <source>
        <dbReference type="EMBL" id="GAA5068483.1"/>
    </source>
</evidence>
<dbReference type="RefSeq" id="WP_345499605.1">
    <property type="nucleotide sequence ID" value="NZ_BAABJM010000009.1"/>
</dbReference>
<feature type="transmembrane region" description="Helical" evidence="1">
    <location>
        <begin position="30"/>
        <end position="48"/>
    </location>
</feature>
<evidence type="ECO:0000313" key="3">
    <source>
        <dbReference type="Proteomes" id="UP001500603"/>
    </source>
</evidence>
<sequence>MTQQQTHIPATNSATRRAKSFGEHSRQRQLFALIVAPIIFGALAGPTLKWSVVAWWTVQVIGVLGAILAGHEHRYGWSAAARGAVAGLIAAGVVVGIHAVMTGADVKSFDAVPYLLQAAAASAVLHLIGAAPGRLRRRIEER</sequence>
<feature type="transmembrane region" description="Helical" evidence="1">
    <location>
        <begin position="54"/>
        <end position="71"/>
    </location>
</feature>
<keyword evidence="1" id="KW-0812">Transmembrane</keyword>
<protein>
    <submittedName>
        <fullName evidence="2">Uncharacterized protein</fullName>
    </submittedName>
</protein>
<proteinExistence type="predicted"/>
<keyword evidence="1" id="KW-1133">Transmembrane helix</keyword>
<name>A0ABP9L330_9NOCA</name>
<dbReference type="Proteomes" id="UP001500603">
    <property type="component" value="Unassembled WGS sequence"/>
</dbReference>
<organism evidence="2 3">
    <name type="scientific">Nocardia callitridis</name>
    <dbReference type="NCBI Taxonomy" id="648753"/>
    <lineage>
        <taxon>Bacteria</taxon>
        <taxon>Bacillati</taxon>
        <taxon>Actinomycetota</taxon>
        <taxon>Actinomycetes</taxon>
        <taxon>Mycobacteriales</taxon>
        <taxon>Nocardiaceae</taxon>
        <taxon>Nocardia</taxon>
    </lineage>
</organism>
<keyword evidence="1" id="KW-0472">Membrane</keyword>
<evidence type="ECO:0000256" key="1">
    <source>
        <dbReference type="SAM" id="Phobius"/>
    </source>
</evidence>
<accession>A0ABP9L330</accession>